<keyword evidence="1" id="KW-0732">Signal</keyword>
<evidence type="ECO:0000256" key="1">
    <source>
        <dbReference type="SAM" id="SignalP"/>
    </source>
</evidence>
<dbReference type="AlphaFoldDB" id="A0A3S3E5D9"/>
<name>A0A3S3E5D9_9NOCA</name>
<proteinExistence type="predicted"/>
<evidence type="ECO:0008006" key="4">
    <source>
        <dbReference type="Google" id="ProtNLM"/>
    </source>
</evidence>
<gene>
    <name evidence="2" type="ORF">EF834_01455</name>
</gene>
<comment type="caution">
    <text evidence="2">The sequence shown here is derived from an EMBL/GenBank/DDBJ whole genome shotgun (WGS) entry which is preliminary data.</text>
</comment>
<organism evidence="2 3">
    <name type="scientific">Rhodococcus spongiicola</name>
    <dbReference type="NCBI Taxonomy" id="2487352"/>
    <lineage>
        <taxon>Bacteria</taxon>
        <taxon>Bacillati</taxon>
        <taxon>Actinomycetota</taxon>
        <taxon>Actinomycetes</taxon>
        <taxon>Mycobacteriales</taxon>
        <taxon>Nocardiaceae</taxon>
        <taxon>Rhodococcus</taxon>
    </lineage>
</organism>
<evidence type="ECO:0000313" key="3">
    <source>
        <dbReference type="Proteomes" id="UP000284333"/>
    </source>
</evidence>
<reference evidence="2 3" key="1">
    <citation type="submission" date="2018-11" db="EMBL/GenBank/DDBJ databases">
        <title>Rhodococcus spongicola sp. nov. and Rhodococcus xishaensis sp. nov. from marine sponges.</title>
        <authorList>
            <person name="Li L."/>
            <person name="Lin H.W."/>
        </authorList>
    </citation>
    <scope>NUCLEOTIDE SEQUENCE [LARGE SCALE GENOMIC DNA]</scope>
    <source>
        <strain evidence="2 3">LHW50502</strain>
    </source>
</reference>
<accession>A0A3S3E5D9</accession>
<dbReference type="Proteomes" id="UP000284333">
    <property type="component" value="Unassembled WGS sequence"/>
</dbReference>
<evidence type="ECO:0000313" key="2">
    <source>
        <dbReference type="EMBL" id="RVW06155.1"/>
    </source>
</evidence>
<feature type="chain" id="PRO_5018553429" description="Ig-like domain-containing protein" evidence="1">
    <location>
        <begin position="48"/>
        <end position="208"/>
    </location>
</feature>
<protein>
    <recommendedName>
        <fullName evidence="4">Ig-like domain-containing protein</fullName>
    </recommendedName>
</protein>
<keyword evidence="3" id="KW-1185">Reference proteome</keyword>
<dbReference type="EMBL" id="RKLN01000001">
    <property type="protein sequence ID" value="RVW06155.1"/>
    <property type="molecule type" value="Genomic_DNA"/>
</dbReference>
<sequence>MHHHPHEGLHTENKRKGNPVIKSVRVAVTAAFAAPLLAAVFAAPANAAADDVTLTADVQGNDVEVTIANDSPGPIVCSWFPTNDDPDDPTLLVATLVEPGGEDRTAAAFDDGSHQISWWCASLLGPEFWGTGELLPTATADPFPFTTPVSAADDGAGSGSGSLGSADSGSLGSLEYGSAEYGSLASLEYGSLASLEYGSLEGVLGFSS</sequence>
<feature type="signal peptide" evidence="1">
    <location>
        <begin position="1"/>
        <end position="47"/>
    </location>
</feature>